<dbReference type="GO" id="GO:0140664">
    <property type="term" value="F:ATP-dependent DNA damage sensor activity"/>
    <property type="evidence" value="ECO:0007669"/>
    <property type="project" value="InterPro"/>
</dbReference>
<dbReference type="InterPro" id="IPR037198">
    <property type="entry name" value="MutL_C_sf"/>
</dbReference>
<dbReference type="InterPro" id="IPR042120">
    <property type="entry name" value="MutL_C_dimsub"/>
</dbReference>
<dbReference type="AlphaFoldDB" id="X1LZL5"/>
<organism evidence="1">
    <name type="scientific">marine sediment metagenome</name>
    <dbReference type="NCBI Taxonomy" id="412755"/>
    <lineage>
        <taxon>unclassified sequences</taxon>
        <taxon>metagenomes</taxon>
        <taxon>ecological metagenomes</taxon>
    </lineage>
</organism>
<name>X1LZL5_9ZZZZ</name>
<dbReference type="GO" id="GO:0032300">
    <property type="term" value="C:mismatch repair complex"/>
    <property type="evidence" value="ECO:0007669"/>
    <property type="project" value="InterPro"/>
</dbReference>
<feature type="non-terminal residue" evidence="1">
    <location>
        <position position="1"/>
    </location>
</feature>
<reference evidence="1" key="1">
    <citation type="journal article" date="2014" name="Front. Microbiol.">
        <title>High frequency of phylogenetically diverse reductive dehalogenase-homologous genes in deep subseafloor sedimentary metagenomes.</title>
        <authorList>
            <person name="Kawai M."/>
            <person name="Futagami T."/>
            <person name="Toyoda A."/>
            <person name="Takaki Y."/>
            <person name="Nishi S."/>
            <person name="Hori S."/>
            <person name="Arai W."/>
            <person name="Tsubouchi T."/>
            <person name="Morono Y."/>
            <person name="Uchiyama I."/>
            <person name="Ito T."/>
            <person name="Fujiyama A."/>
            <person name="Inagaki F."/>
            <person name="Takami H."/>
        </authorList>
    </citation>
    <scope>NUCLEOTIDE SEQUENCE</scope>
    <source>
        <strain evidence="1">Expedition CK06-06</strain>
    </source>
</reference>
<dbReference type="EMBL" id="BARV01020213">
    <property type="protein sequence ID" value="GAI24827.1"/>
    <property type="molecule type" value="Genomic_DNA"/>
</dbReference>
<evidence type="ECO:0008006" key="2">
    <source>
        <dbReference type="Google" id="ProtNLM"/>
    </source>
</evidence>
<sequence length="72" mass="8133">AKENLAPWEEKIAESLACHSAIKAGQQLSGEEMRELVRQLEQANQPRTCPHGRPTMIHLSSHQLEKEFGRIS</sequence>
<dbReference type="SUPFAM" id="SSF118116">
    <property type="entry name" value="DNA mismatch repair protein MutL"/>
    <property type="match status" value="1"/>
</dbReference>
<proteinExistence type="predicted"/>
<dbReference type="GO" id="GO:0016887">
    <property type="term" value="F:ATP hydrolysis activity"/>
    <property type="evidence" value="ECO:0007669"/>
    <property type="project" value="InterPro"/>
</dbReference>
<evidence type="ECO:0000313" key="1">
    <source>
        <dbReference type="EMBL" id="GAI24827.1"/>
    </source>
</evidence>
<gene>
    <name evidence="1" type="ORF">S06H3_33799</name>
</gene>
<dbReference type="InterPro" id="IPR038973">
    <property type="entry name" value="MutL/Mlh/Pms-like"/>
</dbReference>
<dbReference type="GO" id="GO:0006298">
    <property type="term" value="P:mismatch repair"/>
    <property type="evidence" value="ECO:0007669"/>
    <property type="project" value="InterPro"/>
</dbReference>
<accession>X1LZL5</accession>
<dbReference type="PANTHER" id="PTHR10073">
    <property type="entry name" value="DNA MISMATCH REPAIR PROTEIN MLH, PMS, MUTL"/>
    <property type="match status" value="1"/>
</dbReference>
<protein>
    <recommendedName>
        <fullName evidence="2">MutL C-terminal dimerisation domain-containing protein</fullName>
    </recommendedName>
</protein>
<dbReference type="PANTHER" id="PTHR10073:SF12">
    <property type="entry name" value="DNA MISMATCH REPAIR PROTEIN MLH1"/>
    <property type="match status" value="1"/>
</dbReference>
<comment type="caution">
    <text evidence="1">The sequence shown here is derived from an EMBL/GenBank/DDBJ whole genome shotgun (WGS) entry which is preliminary data.</text>
</comment>
<dbReference type="Gene3D" id="3.30.1540.20">
    <property type="entry name" value="MutL, C-terminal domain, dimerisation subdomain"/>
    <property type="match status" value="1"/>
</dbReference>